<feature type="repeat" description="ANK" evidence="2">
    <location>
        <begin position="990"/>
        <end position="1022"/>
    </location>
</feature>
<dbReference type="Pfam" id="PF12796">
    <property type="entry name" value="Ank_2"/>
    <property type="match status" value="1"/>
</dbReference>
<feature type="repeat" description="ANK" evidence="2">
    <location>
        <begin position="1026"/>
        <end position="1058"/>
    </location>
</feature>
<evidence type="ECO:0000256" key="2">
    <source>
        <dbReference type="PROSITE-ProRule" id="PRU00023"/>
    </source>
</evidence>
<dbReference type="InterPro" id="IPR036770">
    <property type="entry name" value="Ankyrin_rpt-contain_sf"/>
</dbReference>
<dbReference type="GO" id="GO:0009116">
    <property type="term" value="P:nucleoside metabolic process"/>
    <property type="evidence" value="ECO:0007669"/>
    <property type="project" value="InterPro"/>
</dbReference>
<evidence type="ECO:0000313" key="6">
    <source>
        <dbReference type="Proteomes" id="UP000613401"/>
    </source>
</evidence>
<comment type="caution">
    <text evidence="5">The sequence shown here is derived from an EMBL/GenBank/DDBJ whole genome shotgun (WGS) entry which is preliminary data.</text>
</comment>
<feature type="region of interest" description="Disordered" evidence="3">
    <location>
        <begin position="176"/>
        <end position="206"/>
    </location>
</feature>
<evidence type="ECO:0000256" key="3">
    <source>
        <dbReference type="SAM" id="MobiDB-lite"/>
    </source>
</evidence>
<proteinExistence type="predicted"/>
<sequence length="1313" mass="146485">MPNLGDYTIGWICAVTTEFVAARAFLDESHDKPEGVAQNDDNNYALGTMGKHNVVIAVLPKGEYGTTTAATVARNMVHSFPNVRIGLMVGIAGGAPSEKHDIRLGDIVVSSRSGNKGGVFQYDYGKTIQNGSFVETGCLNQPPQVLLAAVNGLESDYIIYGHQLDSKVEETLERYPRLRKSHSRPPAQSDRLYQPHTTHPPNSTSDCLQACSNDPNELVPRHERGVYDDSPAIHFGLIASGNQVMKNAHIRDQLAAEKGVLCFETEAAGLMNHFPCLVIRGICDYSDTHKNKSWQGFAAMIAAAYAKDLLGQISSTRVEMETTLAEKLQSIEVNQVHHFDVLNKINTAVIETKHNQHVADVKAWLAPPGSSTNADRARGLRHEGTGKWLLHSRPFREWAYGPRQHLWLYGMPGCGKTVLLTTVYDHIKQKSDQIALHFFFDFGDERKQTLESMLRGLIFQLYTLPTPATSEVDNLFEGYNQGRDQPDSSALSICLQQILKSSGKVCIFIDALDECSEREELLGWLKSITAVSDFDHLKLIMTARPEAEFDQQLPFLIQQSSCISLQTELMNADIQSYVQSSLEERPGFKKWISVPSMLQRISLEVGSKAEGMFRWAACQLDSLEQCIDREEIEIALRCMPRNLHDTYEQILRKVPDNRKEKSIRLLQFLVFSSSPLTLEEAVDIVAIRPEGFNFEDRVFVPGDILQLCPGLISIQSSGLAHREQYEVHLAHLSVKEYLLKVHESFRPICAPISILRSLFSYIWSARKFIFEYLRRPDFDYISDHIILRGGLALTEFPLLQYFEQRWVDLLRLAEEPDDLVEEAADILHDFVGYELTRGWKSLFSFADSETVYRRALCFACYNKLEKTARSLIRQHAYVEAAGDFTDALRAASYSGLLHIVLELLDLIPESDKQHEILGGALKAASAGGNYQVVRRLLDYGALLCSCEKGYGDTFAVVGAARRGFWEVVKLFLASGSDVNRCGHIVMINGDGDNALRAASIRGHWDIAKLLLENGADVNAQTISPVTGATALQAASSAGHLDMVQLLLEHGAEVNLQSFHNNALAVAIRRRQSEKAIVQLLLAHGAIINAHETHTSEHIQDNDRPLWAAVAANRPDLVQLLLNHGSDYDGSSIMRKPVLPVSGSELSVKRYQDTLQLPAERGADPNELGCEGYPILYQAVKSGYLEITKILVQAGANLNPAQFGFSKMVTLAFDQDNYEIALYLLQEGVGLATPHEDGYLKDRIPLLFLDWAADSATDIPDIAELSVEICKLRGLSPAEKLTRMNIELNNPELYSIYRSSGQYRREIYKRSPPM</sequence>
<dbReference type="Gene3D" id="3.40.50.1580">
    <property type="entry name" value="Nucleoside phosphorylase domain"/>
    <property type="match status" value="1"/>
</dbReference>
<dbReference type="InterPro" id="IPR007111">
    <property type="entry name" value="NACHT_NTPase"/>
</dbReference>
<dbReference type="InterPro" id="IPR002110">
    <property type="entry name" value="Ankyrin_rpt"/>
</dbReference>
<evidence type="ECO:0000256" key="1">
    <source>
        <dbReference type="ARBA" id="ARBA00022737"/>
    </source>
</evidence>
<dbReference type="PANTHER" id="PTHR46082">
    <property type="entry name" value="ATP/GTP-BINDING PROTEIN-RELATED"/>
    <property type="match status" value="1"/>
</dbReference>
<dbReference type="Pfam" id="PF24883">
    <property type="entry name" value="NPHP3_N"/>
    <property type="match status" value="1"/>
</dbReference>
<feature type="repeat" description="ANK" evidence="2">
    <location>
        <begin position="1170"/>
        <end position="1202"/>
    </location>
</feature>
<dbReference type="RefSeq" id="XP_045257913.1">
    <property type="nucleotide sequence ID" value="XM_045408179.1"/>
</dbReference>
<dbReference type="Pfam" id="PF01048">
    <property type="entry name" value="PNP_UDP_1"/>
    <property type="match status" value="1"/>
</dbReference>
<dbReference type="InterPro" id="IPR000845">
    <property type="entry name" value="Nucleoside_phosphorylase_d"/>
</dbReference>
<dbReference type="InterPro" id="IPR056884">
    <property type="entry name" value="NPHP3-like_N"/>
</dbReference>
<protein>
    <recommendedName>
        <fullName evidence="4">NACHT domain-containing protein</fullName>
    </recommendedName>
</protein>
<organism evidence="5 6">
    <name type="scientific">Colletotrichum gloeosporioides</name>
    <name type="common">Anthracnose fungus</name>
    <name type="synonym">Glomerella cingulata</name>
    <dbReference type="NCBI Taxonomy" id="474922"/>
    <lineage>
        <taxon>Eukaryota</taxon>
        <taxon>Fungi</taxon>
        <taxon>Dikarya</taxon>
        <taxon>Ascomycota</taxon>
        <taxon>Pezizomycotina</taxon>
        <taxon>Sordariomycetes</taxon>
        <taxon>Hypocreomycetidae</taxon>
        <taxon>Glomerellales</taxon>
        <taxon>Glomerellaceae</taxon>
        <taxon>Colletotrichum</taxon>
        <taxon>Colletotrichum gloeosporioides species complex</taxon>
    </lineage>
</organism>
<dbReference type="Gene3D" id="3.40.50.300">
    <property type="entry name" value="P-loop containing nucleotide triphosphate hydrolases"/>
    <property type="match status" value="1"/>
</dbReference>
<dbReference type="InterPro" id="IPR053137">
    <property type="entry name" value="NLR-like"/>
</dbReference>
<dbReference type="InterPro" id="IPR035994">
    <property type="entry name" value="Nucleoside_phosphorylase_sf"/>
</dbReference>
<name>A0A8H4FDW7_COLGL</name>
<reference evidence="5" key="1">
    <citation type="journal article" date="2020" name="Phytopathology">
        <title>Genome sequence and comparative analysis of Colletotrichum gloeosporioides isolated from Liriodendron leaves.</title>
        <authorList>
            <person name="Fu F.F."/>
            <person name="Hao Z."/>
            <person name="Wang P."/>
            <person name="Lu Y."/>
            <person name="Xue L.J."/>
            <person name="Wei G."/>
            <person name="Tian Y."/>
            <person name="Baishi H."/>
            <person name="Xu H."/>
            <person name="Shi J."/>
            <person name="Cheng T."/>
            <person name="Wang G."/>
            <person name="Yi Y."/>
            <person name="Chen J."/>
        </authorList>
    </citation>
    <scope>NUCLEOTIDE SEQUENCE</scope>
    <source>
        <strain evidence="5">Lc1</strain>
    </source>
</reference>
<dbReference type="GO" id="GO:0003824">
    <property type="term" value="F:catalytic activity"/>
    <property type="evidence" value="ECO:0007669"/>
    <property type="project" value="InterPro"/>
</dbReference>
<feature type="repeat" description="ANK" evidence="2">
    <location>
        <begin position="1100"/>
        <end position="1132"/>
    </location>
</feature>
<dbReference type="PROSITE" id="PS50088">
    <property type="entry name" value="ANK_REPEAT"/>
    <property type="match status" value="4"/>
</dbReference>
<keyword evidence="2" id="KW-0040">ANK repeat</keyword>
<dbReference type="PROSITE" id="PS50297">
    <property type="entry name" value="ANK_REP_REGION"/>
    <property type="match status" value="3"/>
</dbReference>
<dbReference type="Proteomes" id="UP000613401">
    <property type="component" value="Unassembled WGS sequence"/>
</dbReference>
<dbReference type="InterPro" id="IPR027417">
    <property type="entry name" value="P-loop_NTPase"/>
</dbReference>
<dbReference type="PANTHER" id="PTHR46082:SF11">
    <property type="entry name" value="AAA+ ATPASE DOMAIN-CONTAINING PROTEIN-RELATED"/>
    <property type="match status" value="1"/>
</dbReference>
<accession>A0A8H4FDW7</accession>
<reference evidence="5" key="2">
    <citation type="submission" date="2020-03" db="EMBL/GenBank/DDBJ databases">
        <authorList>
            <person name="Fu F.-F."/>
            <person name="Chen J."/>
        </authorList>
    </citation>
    <scope>NUCLEOTIDE SEQUENCE</scope>
    <source>
        <strain evidence="5">Lc1</strain>
    </source>
</reference>
<evidence type="ECO:0000259" key="4">
    <source>
        <dbReference type="PROSITE" id="PS50837"/>
    </source>
</evidence>
<dbReference type="EMBL" id="WVTB01000091">
    <property type="protein sequence ID" value="KAF3798753.1"/>
    <property type="molecule type" value="Genomic_DNA"/>
</dbReference>
<evidence type="ECO:0000313" key="5">
    <source>
        <dbReference type="EMBL" id="KAF3798753.1"/>
    </source>
</evidence>
<gene>
    <name evidence="5" type="ORF">GCG54_00008208</name>
</gene>
<dbReference type="SMART" id="SM00248">
    <property type="entry name" value="ANK"/>
    <property type="match status" value="8"/>
</dbReference>
<dbReference type="PROSITE" id="PS50837">
    <property type="entry name" value="NACHT"/>
    <property type="match status" value="1"/>
</dbReference>
<feature type="domain" description="NACHT" evidence="4">
    <location>
        <begin position="404"/>
        <end position="553"/>
    </location>
</feature>
<dbReference type="SUPFAM" id="SSF52540">
    <property type="entry name" value="P-loop containing nucleoside triphosphate hydrolases"/>
    <property type="match status" value="1"/>
</dbReference>
<dbReference type="SUPFAM" id="SSF48403">
    <property type="entry name" value="Ankyrin repeat"/>
    <property type="match status" value="1"/>
</dbReference>
<dbReference type="GeneID" id="69015349"/>
<keyword evidence="6" id="KW-1185">Reference proteome</keyword>
<keyword evidence="1" id="KW-0677">Repeat</keyword>
<dbReference type="SUPFAM" id="SSF53167">
    <property type="entry name" value="Purine and uridine phosphorylases"/>
    <property type="match status" value="1"/>
</dbReference>
<feature type="compositionally biased region" description="Polar residues" evidence="3">
    <location>
        <begin position="195"/>
        <end position="206"/>
    </location>
</feature>
<dbReference type="Gene3D" id="1.25.40.20">
    <property type="entry name" value="Ankyrin repeat-containing domain"/>
    <property type="match status" value="2"/>
</dbReference>